<comment type="caution">
    <text evidence="1">The sequence shown here is derived from an EMBL/GenBank/DDBJ whole genome shotgun (WGS) entry which is preliminary data.</text>
</comment>
<feature type="non-terminal residue" evidence="1">
    <location>
        <position position="1"/>
    </location>
</feature>
<name>A0A0F9B8U6_9ZZZZ</name>
<sequence>INLIAGCNIPMIGGGEVYIGLQDNVLVIGHRVDKDLEGMKAGIALEIEASVLEALLGTNDEPNDDVSSPSSVDPGE</sequence>
<evidence type="ECO:0000313" key="1">
    <source>
        <dbReference type="EMBL" id="KKK80866.1"/>
    </source>
</evidence>
<protein>
    <submittedName>
        <fullName evidence="1">Uncharacterized protein</fullName>
    </submittedName>
</protein>
<dbReference type="EMBL" id="LAZR01053383">
    <property type="protein sequence ID" value="KKK80866.1"/>
    <property type="molecule type" value="Genomic_DNA"/>
</dbReference>
<accession>A0A0F9B8U6</accession>
<dbReference type="AlphaFoldDB" id="A0A0F9B8U6"/>
<gene>
    <name evidence="1" type="ORF">LCGC14_2819170</name>
</gene>
<proteinExistence type="predicted"/>
<reference evidence="1" key="1">
    <citation type="journal article" date="2015" name="Nature">
        <title>Complex archaea that bridge the gap between prokaryotes and eukaryotes.</title>
        <authorList>
            <person name="Spang A."/>
            <person name="Saw J.H."/>
            <person name="Jorgensen S.L."/>
            <person name="Zaremba-Niedzwiedzka K."/>
            <person name="Martijn J."/>
            <person name="Lind A.E."/>
            <person name="van Eijk R."/>
            <person name="Schleper C."/>
            <person name="Guy L."/>
            <person name="Ettema T.J."/>
        </authorList>
    </citation>
    <scope>NUCLEOTIDE SEQUENCE</scope>
</reference>
<organism evidence="1">
    <name type="scientific">marine sediment metagenome</name>
    <dbReference type="NCBI Taxonomy" id="412755"/>
    <lineage>
        <taxon>unclassified sequences</taxon>
        <taxon>metagenomes</taxon>
        <taxon>ecological metagenomes</taxon>
    </lineage>
</organism>